<feature type="compositionally biased region" description="Basic and acidic residues" evidence="1">
    <location>
        <begin position="594"/>
        <end position="604"/>
    </location>
</feature>
<accession>B0XZF1</accession>
<dbReference type="Pfam" id="PF12520">
    <property type="entry name" value="DUF3723"/>
    <property type="match status" value="1"/>
</dbReference>
<sequence length="792" mass="90551">MNSNQDEGVKELAQFFHGCVKVTFEHLSFPLLLFGGRIFDNKNVELLKRTFRLKQCARLEPSNYISAVISDDVLEQAMLQSGINEAELKGAVEPPLLLLPHGYKLQCLYGKHRIEAAKDVLYPGDRWWTVYLYSNRMYGIKDNNFSAGDILRNFQHSRISHCDEREIAFWESKMPSRAMEDLRRLEKRYPRIVLGLRRLIPYPGLWADIPFNFLKRLVECASPTEISHYLDIIYDTWSPLFLDEPAHVDATSVRLLENRMPQMRDDANFINMLMNAGELFPSVADESHRATLLSSLLDRKGRILSLYSLVQDTLILQPCAKSLKKLVQPGCKDLRDALMRSFNGTGNAWTIQVAENAFESVPDNQSHSTLQSQENVSTAAYVQLWLFSIRFIESLTDVRLPGSKRTDDAYAYRETPSESAHQLAILATQLGFDSPQIRSLCVSSTIKPSARAYLTGRRPQDLYVYPPRWEEEAPAKVVDLLKLPKREGYEIVVPPFSIDSEDLMANKRCGLPQRESHCNDRRFLFALQVYSGEQIPKKYPTSFAVLRDIMFSFFGREILPSQSHPIWRRVGINPQAPRHDESHVVLSTAPSDPHPSENQDRNEYAQRNPGAGNGIVLDSPNPTQDSVQQAPIAPGFEDESSIAPLNQLTHISHSRGAEEILNAWDASRNNELIVFYFFKNHQYCKFLQKDPTLHERLGNFIGQFENNHYFATFHGLINSRDIIHRIDDLSVVFVYTETEHNQPPMANLWEYIRSFDARTGKRKLGNKEDSPSALTTKRRIDDNGASDEESEI</sequence>
<name>B0XZF1_ASPFC</name>
<reference evidence="2 3" key="1">
    <citation type="journal article" date="2008" name="PLoS Genet.">
        <title>Genomic islands in the pathogenic filamentous fungus Aspergillus fumigatus.</title>
        <authorList>
            <person name="Fedorova N.D."/>
            <person name="Khaldi N."/>
            <person name="Joardar V.S."/>
            <person name="Maiti R."/>
            <person name="Amedeo P."/>
            <person name="Anderson M.J."/>
            <person name="Crabtree J."/>
            <person name="Silva J.C."/>
            <person name="Badger J.H."/>
            <person name="Albarraq A."/>
            <person name="Angiuoli S."/>
            <person name="Bussey H."/>
            <person name="Bowyer P."/>
            <person name="Cotty P.J."/>
            <person name="Dyer P.S."/>
            <person name="Egan A."/>
            <person name="Galens K."/>
            <person name="Fraser-Liggett C.M."/>
            <person name="Haas B.J."/>
            <person name="Inman J.M."/>
            <person name="Kent R."/>
            <person name="Lemieux S."/>
            <person name="Malavazi I."/>
            <person name="Orvis J."/>
            <person name="Roemer T."/>
            <person name="Ronning C.M."/>
            <person name="Sundaram J.P."/>
            <person name="Sutton G."/>
            <person name="Turner G."/>
            <person name="Venter J.C."/>
            <person name="White O.R."/>
            <person name="Whitty B.R."/>
            <person name="Youngman P."/>
            <person name="Wolfe K.H."/>
            <person name="Goldman G.H."/>
            <person name="Wortman J.R."/>
            <person name="Jiang B."/>
            <person name="Denning D.W."/>
            <person name="Nierman W.C."/>
        </authorList>
    </citation>
    <scope>NUCLEOTIDE SEQUENCE [LARGE SCALE GENOMIC DNA]</scope>
    <source>
        <strain evidence="3">CBS 144.89 / FGSC A1163 / CEA10</strain>
    </source>
</reference>
<dbReference type="OrthoDB" id="4227485at2759"/>
<dbReference type="Proteomes" id="UP000001699">
    <property type="component" value="Unassembled WGS sequence"/>
</dbReference>
<feature type="region of interest" description="Disordered" evidence="1">
    <location>
        <begin position="579"/>
        <end position="629"/>
    </location>
</feature>
<evidence type="ECO:0000313" key="2">
    <source>
        <dbReference type="EMBL" id="EDP53247.1"/>
    </source>
</evidence>
<keyword evidence="3" id="KW-1185">Reference proteome</keyword>
<dbReference type="AlphaFoldDB" id="B0XZF1"/>
<protein>
    <submittedName>
        <fullName evidence="2">Uncharacterized protein</fullName>
    </submittedName>
</protein>
<evidence type="ECO:0000313" key="3">
    <source>
        <dbReference type="Proteomes" id="UP000001699"/>
    </source>
</evidence>
<dbReference type="HOGENOM" id="CLU_004286_7_1_1"/>
<dbReference type="InterPro" id="IPR022198">
    <property type="entry name" value="DUF3723"/>
</dbReference>
<dbReference type="EMBL" id="DS499596">
    <property type="protein sequence ID" value="EDP53247.1"/>
    <property type="molecule type" value="Genomic_DNA"/>
</dbReference>
<evidence type="ECO:0000256" key="1">
    <source>
        <dbReference type="SAM" id="MobiDB-lite"/>
    </source>
</evidence>
<dbReference type="PhylomeDB" id="B0XZF1"/>
<dbReference type="VEuPathDB" id="FungiDB:AFUB_044190"/>
<gene>
    <name evidence="2" type="ORF">AFUB_044190</name>
</gene>
<feature type="region of interest" description="Disordered" evidence="1">
    <location>
        <begin position="762"/>
        <end position="792"/>
    </location>
</feature>
<feature type="compositionally biased region" description="Polar residues" evidence="1">
    <location>
        <begin position="620"/>
        <end position="629"/>
    </location>
</feature>
<organism evidence="2 3">
    <name type="scientific">Aspergillus fumigatus (strain CBS 144.89 / FGSC A1163 / CEA10)</name>
    <name type="common">Neosartorya fumigata</name>
    <dbReference type="NCBI Taxonomy" id="451804"/>
    <lineage>
        <taxon>Eukaryota</taxon>
        <taxon>Fungi</taxon>
        <taxon>Dikarya</taxon>
        <taxon>Ascomycota</taxon>
        <taxon>Pezizomycotina</taxon>
        <taxon>Eurotiomycetes</taxon>
        <taxon>Eurotiomycetidae</taxon>
        <taxon>Eurotiales</taxon>
        <taxon>Aspergillaceae</taxon>
        <taxon>Aspergillus</taxon>
        <taxon>Aspergillus subgen. Fumigati</taxon>
    </lineage>
</organism>
<proteinExistence type="predicted"/>